<dbReference type="RefSeq" id="XP_009522278.1">
    <property type="nucleotide sequence ID" value="XM_009523983.1"/>
</dbReference>
<organism evidence="2 3">
    <name type="scientific">Phytophthora sojae (strain P6497)</name>
    <name type="common">Soybean stem and root rot agent</name>
    <name type="synonym">Phytophthora megasperma f. sp. glycines</name>
    <dbReference type="NCBI Taxonomy" id="1094619"/>
    <lineage>
        <taxon>Eukaryota</taxon>
        <taxon>Sar</taxon>
        <taxon>Stramenopiles</taxon>
        <taxon>Oomycota</taxon>
        <taxon>Peronosporomycetes</taxon>
        <taxon>Peronosporales</taxon>
        <taxon>Peronosporaceae</taxon>
        <taxon>Phytophthora</taxon>
    </lineage>
</organism>
<keyword evidence="3" id="KW-1185">Reference proteome</keyword>
<dbReference type="Proteomes" id="UP000002640">
    <property type="component" value="Unassembled WGS sequence"/>
</dbReference>
<feature type="transmembrane region" description="Helical" evidence="1">
    <location>
        <begin position="132"/>
        <end position="153"/>
    </location>
</feature>
<dbReference type="AlphaFoldDB" id="G4Z6J1"/>
<protein>
    <recommendedName>
        <fullName evidence="4">Transmembrane protein</fullName>
    </recommendedName>
</protein>
<keyword evidence="1" id="KW-1133">Transmembrane helix</keyword>
<gene>
    <name evidence="2" type="ORF">PHYSODRAFT_491778</name>
</gene>
<evidence type="ECO:0000313" key="3">
    <source>
        <dbReference type="Proteomes" id="UP000002640"/>
    </source>
</evidence>
<feature type="transmembrane region" description="Helical" evidence="1">
    <location>
        <begin position="159"/>
        <end position="180"/>
    </location>
</feature>
<feature type="transmembrane region" description="Helical" evidence="1">
    <location>
        <begin position="201"/>
        <end position="219"/>
    </location>
</feature>
<dbReference type="EMBL" id="JH159153">
    <property type="protein sequence ID" value="EGZ19561.1"/>
    <property type="molecule type" value="Genomic_DNA"/>
</dbReference>
<evidence type="ECO:0000313" key="2">
    <source>
        <dbReference type="EMBL" id="EGZ19561.1"/>
    </source>
</evidence>
<proteinExistence type="predicted"/>
<reference evidence="2 3" key="1">
    <citation type="journal article" date="2006" name="Science">
        <title>Phytophthora genome sequences uncover evolutionary origins and mechanisms of pathogenesis.</title>
        <authorList>
            <person name="Tyler B.M."/>
            <person name="Tripathy S."/>
            <person name="Zhang X."/>
            <person name="Dehal P."/>
            <person name="Jiang R.H."/>
            <person name="Aerts A."/>
            <person name="Arredondo F.D."/>
            <person name="Baxter L."/>
            <person name="Bensasson D."/>
            <person name="Beynon J.L."/>
            <person name="Chapman J."/>
            <person name="Damasceno C.M."/>
            <person name="Dorrance A.E."/>
            <person name="Dou D."/>
            <person name="Dickerman A.W."/>
            <person name="Dubchak I.L."/>
            <person name="Garbelotto M."/>
            <person name="Gijzen M."/>
            <person name="Gordon S.G."/>
            <person name="Govers F."/>
            <person name="Grunwald N.J."/>
            <person name="Huang W."/>
            <person name="Ivors K.L."/>
            <person name="Jones R.W."/>
            <person name="Kamoun S."/>
            <person name="Krampis K."/>
            <person name="Lamour K.H."/>
            <person name="Lee M.K."/>
            <person name="McDonald W.H."/>
            <person name="Medina M."/>
            <person name="Meijer H.J."/>
            <person name="Nordberg E.K."/>
            <person name="Maclean D.J."/>
            <person name="Ospina-Giraldo M.D."/>
            <person name="Morris P.F."/>
            <person name="Phuntumart V."/>
            <person name="Putnam N.H."/>
            <person name="Rash S."/>
            <person name="Rose J.K."/>
            <person name="Sakihama Y."/>
            <person name="Salamov A.A."/>
            <person name="Savidor A."/>
            <person name="Scheuring C.F."/>
            <person name="Smith B.M."/>
            <person name="Sobral B.W."/>
            <person name="Terry A."/>
            <person name="Torto-Alalibo T.A."/>
            <person name="Win J."/>
            <person name="Xu Z."/>
            <person name="Zhang H."/>
            <person name="Grigoriev I.V."/>
            <person name="Rokhsar D.S."/>
            <person name="Boore J.L."/>
        </authorList>
    </citation>
    <scope>NUCLEOTIDE SEQUENCE [LARGE SCALE GENOMIC DNA]</scope>
    <source>
        <strain evidence="2 3">P6497</strain>
    </source>
</reference>
<feature type="transmembrane region" description="Helical" evidence="1">
    <location>
        <begin position="270"/>
        <end position="291"/>
    </location>
</feature>
<keyword evidence="1" id="KW-0812">Transmembrane</keyword>
<dbReference type="KEGG" id="psoj:PHYSODRAFT_491778"/>
<accession>G4Z6J1</accession>
<feature type="transmembrane region" description="Helical" evidence="1">
    <location>
        <begin position="99"/>
        <end position="120"/>
    </location>
</feature>
<dbReference type="GeneID" id="20656752"/>
<keyword evidence="1" id="KW-0472">Membrane</keyword>
<name>G4Z6J1_PHYSP</name>
<feature type="transmembrane region" description="Helical" evidence="1">
    <location>
        <begin position="62"/>
        <end position="79"/>
    </location>
</feature>
<evidence type="ECO:0000256" key="1">
    <source>
        <dbReference type="SAM" id="Phobius"/>
    </source>
</evidence>
<evidence type="ECO:0008006" key="4">
    <source>
        <dbReference type="Google" id="ProtNLM"/>
    </source>
</evidence>
<dbReference type="InParanoid" id="G4Z6J1"/>
<sequence length="408" mass="45707">MSSTSPLPASRRERLRGFCKARFSKLVDAWFAVQLAHYGGKYSIERMLALEEYSRDTSLTRVLLVTVGSPLLVFAVVLLQESIPLQDPAAGWKANYGFWFRVGIVGIAVGIATTVHLRLWIGIHKISTLCTIFYCIATGIGYISSGIAAATVWVFPIPFYMFTLGGVTSLIILAYIRIVMGSRAFWEIFHQHELLRRMKQISILQAFLYVVYPFYQVLFTKTNHTNYELPVIMLLPAFRLVIKKVFAMAASHKEDMIPVHAVFTVDFFDALYLATFMQSLSMSTLVAIVIVDIMQNAVELQELHQRTLRIIARTQRVVGPTTNTAYNGNLLEAVRSLCSSSGILQSQIRAGISVRSCIEHQVSPESNSLLTILENARQTGSIAKLFDHLPSINRVPSQSASIHERRSN</sequence>